<dbReference type="GO" id="GO:0005524">
    <property type="term" value="F:ATP binding"/>
    <property type="evidence" value="ECO:0007669"/>
    <property type="project" value="UniProtKB-KW"/>
</dbReference>
<evidence type="ECO:0000313" key="4">
    <source>
        <dbReference type="EMBL" id="OSS50578.1"/>
    </source>
</evidence>
<dbReference type="InterPro" id="IPR027417">
    <property type="entry name" value="P-loop_NTPase"/>
</dbReference>
<dbReference type="SUPFAM" id="SSF52540">
    <property type="entry name" value="P-loop containing nucleoside triphosphate hydrolases"/>
    <property type="match status" value="1"/>
</dbReference>
<dbReference type="GO" id="GO:0016787">
    <property type="term" value="F:hydrolase activity"/>
    <property type="evidence" value="ECO:0007669"/>
    <property type="project" value="UniProtKB-KW"/>
</dbReference>
<dbReference type="InParanoid" id="A0A1Y2M5U0"/>
<dbReference type="EMBL" id="KZ107841">
    <property type="protein sequence ID" value="OSS50578.1"/>
    <property type="molecule type" value="Genomic_DNA"/>
</dbReference>
<dbReference type="Proteomes" id="UP000193240">
    <property type="component" value="Unassembled WGS sequence"/>
</dbReference>
<reference evidence="4 5" key="1">
    <citation type="journal article" date="2017" name="Genome Announc.">
        <title>Genome sequence of the saprophytic ascomycete Epicoccum nigrum ICMP 19927 strain isolated from New Zealand.</title>
        <authorList>
            <person name="Fokin M."/>
            <person name="Fleetwood D."/>
            <person name="Weir B.S."/>
            <person name="Villas-Boas S.G."/>
        </authorList>
    </citation>
    <scope>NUCLEOTIDE SEQUENCE [LARGE SCALE GENOMIC DNA]</scope>
    <source>
        <strain evidence="4 5">ICMP 19927</strain>
    </source>
</reference>
<dbReference type="PANTHER" id="PTHR45626:SF52">
    <property type="entry name" value="SINGLE-STRANDED DNA-DEPENDENT ATPASE (EUROFUNG)"/>
    <property type="match status" value="1"/>
</dbReference>
<evidence type="ECO:0000313" key="5">
    <source>
        <dbReference type="Proteomes" id="UP000193240"/>
    </source>
</evidence>
<name>A0A1Y2M5U0_EPING</name>
<dbReference type="GO" id="GO:0005634">
    <property type="term" value="C:nucleus"/>
    <property type="evidence" value="ECO:0007669"/>
    <property type="project" value="TreeGrafter"/>
</dbReference>
<dbReference type="PANTHER" id="PTHR45626">
    <property type="entry name" value="TRANSCRIPTION TERMINATION FACTOR 2-RELATED"/>
    <property type="match status" value="1"/>
</dbReference>
<accession>A0A1Y2M5U0</accession>
<evidence type="ECO:0008006" key="6">
    <source>
        <dbReference type="Google" id="ProtNLM"/>
    </source>
</evidence>
<sequence length="145" mass="16631">MWRLWVGEDVAYTFECQLRICHSLDLTAASRVHLLEPQWNPSLGDQALARAHRLGQILPVTTIKYIMRNSFEEDILRIQDDKRHLTTTLLSGSSAVKVRHTQTNDPLRKRNKLKTLIGPAKAASRKAKRGEFWTRGVVVDAAFRR</sequence>
<dbReference type="GO" id="GO:0006281">
    <property type="term" value="P:DNA repair"/>
    <property type="evidence" value="ECO:0007669"/>
    <property type="project" value="TreeGrafter"/>
</dbReference>
<proteinExistence type="predicted"/>
<evidence type="ECO:0000256" key="3">
    <source>
        <dbReference type="ARBA" id="ARBA00022840"/>
    </source>
</evidence>
<keyword evidence="3" id="KW-0067">ATP-binding</keyword>
<evidence type="ECO:0000256" key="1">
    <source>
        <dbReference type="ARBA" id="ARBA00022741"/>
    </source>
</evidence>
<dbReference type="AlphaFoldDB" id="A0A1Y2M5U0"/>
<gene>
    <name evidence="4" type="ORF">B5807_04673</name>
</gene>
<protein>
    <recommendedName>
        <fullName evidence="6">Helicase C-terminal domain-containing protein</fullName>
    </recommendedName>
</protein>
<dbReference type="GO" id="GO:0008094">
    <property type="term" value="F:ATP-dependent activity, acting on DNA"/>
    <property type="evidence" value="ECO:0007669"/>
    <property type="project" value="TreeGrafter"/>
</dbReference>
<keyword evidence="1" id="KW-0547">Nucleotide-binding</keyword>
<evidence type="ECO:0000256" key="2">
    <source>
        <dbReference type="ARBA" id="ARBA00022801"/>
    </source>
</evidence>
<organism evidence="4 5">
    <name type="scientific">Epicoccum nigrum</name>
    <name type="common">Soil fungus</name>
    <name type="synonym">Epicoccum purpurascens</name>
    <dbReference type="NCBI Taxonomy" id="105696"/>
    <lineage>
        <taxon>Eukaryota</taxon>
        <taxon>Fungi</taxon>
        <taxon>Dikarya</taxon>
        <taxon>Ascomycota</taxon>
        <taxon>Pezizomycotina</taxon>
        <taxon>Dothideomycetes</taxon>
        <taxon>Pleosporomycetidae</taxon>
        <taxon>Pleosporales</taxon>
        <taxon>Pleosporineae</taxon>
        <taxon>Didymellaceae</taxon>
        <taxon>Epicoccum</taxon>
    </lineage>
</organism>
<keyword evidence="2" id="KW-0378">Hydrolase</keyword>
<dbReference type="Gene3D" id="3.40.50.300">
    <property type="entry name" value="P-loop containing nucleotide triphosphate hydrolases"/>
    <property type="match status" value="1"/>
</dbReference>
<keyword evidence="5" id="KW-1185">Reference proteome</keyword>
<dbReference type="STRING" id="105696.A0A1Y2M5U0"/>
<dbReference type="InterPro" id="IPR050628">
    <property type="entry name" value="SNF2_RAD54_helicase_TF"/>
</dbReference>